<feature type="transmembrane region" description="Helical" evidence="2">
    <location>
        <begin position="279"/>
        <end position="304"/>
    </location>
</feature>
<feature type="region of interest" description="Disordered" evidence="1">
    <location>
        <begin position="206"/>
        <end position="275"/>
    </location>
</feature>
<keyword evidence="2" id="KW-0812">Transmembrane</keyword>
<comment type="caution">
    <text evidence="4">The sequence shown here is derived from an EMBL/GenBank/DDBJ whole genome shotgun (WGS) entry which is preliminary data.</text>
</comment>
<feature type="chain" id="PRO_5042539864" description="Mid2 domain-containing protein" evidence="3">
    <location>
        <begin position="19"/>
        <end position="513"/>
    </location>
</feature>
<feature type="compositionally biased region" description="Polar residues" evidence="1">
    <location>
        <begin position="263"/>
        <end position="275"/>
    </location>
</feature>
<gene>
    <name evidence="4" type="ORF">QBC47DRAFT_383443</name>
</gene>
<keyword evidence="3" id="KW-0732">Signal</keyword>
<reference evidence="4" key="1">
    <citation type="submission" date="2023-06" db="EMBL/GenBank/DDBJ databases">
        <title>Genome-scale phylogeny and comparative genomics of the fungal order Sordariales.</title>
        <authorList>
            <consortium name="Lawrence Berkeley National Laboratory"/>
            <person name="Hensen N."/>
            <person name="Bonometti L."/>
            <person name="Westerberg I."/>
            <person name="Brannstrom I.O."/>
            <person name="Guillou S."/>
            <person name="Cros-Aarteil S."/>
            <person name="Calhoun S."/>
            <person name="Haridas S."/>
            <person name="Kuo A."/>
            <person name="Mondo S."/>
            <person name="Pangilinan J."/>
            <person name="Riley R."/>
            <person name="Labutti K."/>
            <person name="Andreopoulos B."/>
            <person name="Lipzen A."/>
            <person name="Chen C."/>
            <person name="Yanf M."/>
            <person name="Daum C."/>
            <person name="Ng V."/>
            <person name="Clum A."/>
            <person name="Steindorff A."/>
            <person name="Ohm R."/>
            <person name="Martin F."/>
            <person name="Silar P."/>
            <person name="Natvig D."/>
            <person name="Lalanne C."/>
            <person name="Gautier V."/>
            <person name="Ament-Velasquez S.L."/>
            <person name="Kruys A."/>
            <person name="Hutchinson M.I."/>
            <person name="Powell A.J."/>
            <person name="Barry K."/>
            <person name="Miller A.N."/>
            <person name="Grigoriev I.V."/>
            <person name="Debuchy R."/>
            <person name="Gladieux P."/>
            <person name="Thoren M.H."/>
            <person name="Johannesson H."/>
        </authorList>
    </citation>
    <scope>NUCLEOTIDE SEQUENCE</scope>
    <source>
        <strain evidence="4">PSN4</strain>
    </source>
</reference>
<name>A0AAJ0BDL6_9PEZI</name>
<feature type="region of interest" description="Disordered" evidence="1">
    <location>
        <begin position="355"/>
        <end position="469"/>
    </location>
</feature>
<organism evidence="4 5">
    <name type="scientific">Echria macrotheca</name>
    <dbReference type="NCBI Taxonomy" id="438768"/>
    <lineage>
        <taxon>Eukaryota</taxon>
        <taxon>Fungi</taxon>
        <taxon>Dikarya</taxon>
        <taxon>Ascomycota</taxon>
        <taxon>Pezizomycotina</taxon>
        <taxon>Sordariomycetes</taxon>
        <taxon>Sordariomycetidae</taxon>
        <taxon>Sordariales</taxon>
        <taxon>Schizotheciaceae</taxon>
        <taxon>Echria</taxon>
    </lineage>
</organism>
<feature type="compositionally biased region" description="Low complexity" evidence="1">
    <location>
        <begin position="208"/>
        <end position="241"/>
    </location>
</feature>
<feature type="signal peptide" evidence="3">
    <location>
        <begin position="1"/>
        <end position="18"/>
    </location>
</feature>
<evidence type="ECO:0000256" key="3">
    <source>
        <dbReference type="SAM" id="SignalP"/>
    </source>
</evidence>
<keyword evidence="5" id="KW-1185">Reference proteome</keyword>
<evidence type="ECO:0000256" key="2">
    <source>
        <dbReference type="SAM" id="Phobius"/>
    </source>
</evidence>
<dbReference type="AlphaFoldDB" id="A0AAJ0BDL6"/>
<keyword evidence="2" id="KW-0472">Membrane</keyword>
<evidence type="ECO:0008006" key="6">
    <source>
        <dbReference type="Google" id="ProtNLM"/>
    </source>
</evidence>
<keyword evidence="2" id="KW-1133">Transmembrane helix</keyword>
<evidence type="ECO:0000313" key="4">
    <source>
        <dbReference type="EMBL" id="KAK1755344.1"/>
    </source>
</evidence>
<feature type="compositionally biased region" description="Polar residues" evidence="1">
    <location>
        <begin position="380"/>
        <end position="392"/>
    </location>
</feature>
<proteinExistence type="predicted"/>
<sequence length="513" mass="53154">MFLAPFLYLVKVSPAGLASSLCLFVSAPDVRLTANTTATKISGRNPTTALQQLAALRRWILLSRTAPMPQKPPKSRLRPLRILSLAAMCATTSATALPAEIFGRQACAAAGFSQCVNIQTAGFCCPQNSTCLTLAGNTTVLCCPSSSNCQLIERISCDVSLQDPSKNPDAKIKTTALQAALPKCQDSCCPFGYTCAGDGNCEKDKDQSTAPRASVTSSTSSPSPTSTSSSSPVKSSTSSISEAGTGLPIQPTPTAGTTTSASENNNGTDSAASSNGPPVAVIGGVTAGAIFAIILAIVVACVLVKRKSKPERSPSLKLTRSSSSFGNIISNPIIVESTTMRSDFNRGPAAGKSAAAAAGLAYRPSPQPGSVSPPSTSSSRNLTANGPRQSSIAFGGPPPYNPTTPPSSRGGNNNTGNEFLNTVPPPPIPRTPPRNQQDHREPSSVSINVFADPFTLTPEGIPRDRERRQSNMTTFTQLMDEADLGGVARGEERFVPSPARTAGVGNTTGSPRR</sequence>
<feature type="region of interest" description="Disordered" evidence="1">
    <location>
        <begin position="489"/>
        <end position="513"/>
    </location>
</feature>
<feature type="compositionally biased region" description="Pro residues" evidence="1">
    <location>
        <begin position="423"/>
        <end position="432"/>
    </location>
</feature>
<dbReference type="Proteomes" id="UP001239445">
    <property type="component" value="Unassembled WGS sequence"/>
</dbReference>
<feature type="compositionally biased region" description="Low complexity" evidence="1">
    <location>
        <begin position="368"/>
        <end position="379"/>
    </location>
</feature>
<evidence type="ECO:0000256" key="1">
    <source>
        <dbReference type="SAM" id="MobiDB-lite"/>
    </source>
</evidence>
<feature type="compositionally biased region" description="Low complexity" evidence="1">
    <location>
        <begin position="252"/>
        <end position="262"/>
    </location>
</feature>
<evidence type="ECO:0000313" key="5">
    <source>
        <dbReference type="Proteomes" id="UP001239445"/>
    </source>
</evidence>
<feature type="compositionally biased region" description="Polar residues" evidence="1">
    <location>
        <begin position="504"/>
        <end position="513"/>
    </location>
</feature>
<dbReference type="EMBL" id="MU839834">
    <property type="protein sequence ID" value="KAK1755344.1"/>
    <property type="molecule type" value="Genomic_DNA"/>
</dbReference>
<feature type="compositionally biased region" description="Polar residues" evidence="1">
    <location>
        <begin position="407"/>
        <end position="420"/>
    </location>
</feature>
<feature type="compositionally biased region" description="Pro residues" evidence="1">
    <location>
        <begin position="396"/>
        <end position="405"/>
    </location>
</feature>
<protein>
    <recommendedName>
        <fullName evidence="6">Mid2 domain-containing protein</fullName>
    </recommendedName>
</protein>
<accession>A0AAJ0BDL6</accession>